<dbReference type="Gene3D" id="1.10.510.10">
    <property type="entry name" value="Transferase(Phosphotransferase) domain 1"/>
    <property type="match status" value="1"/>
</dbReference>
<name>A0A9W4JV39_9EURO</name>
<dbReference type="AlphaFoldDB" id="A0A9W4JV39"/>
<evidence type="ECO:0000313" key="1">
    <source>
        <dbReference type="EMBL" id="CAG8416427.1"/>
    </source>
</evidence>
<accession>A0A9W4JV39</accession>
<protein>
    <recommendedName>
        <fullName evidence="3">Protein kinase domain-containing protein</fullName>
    </recommendedName>
</protein>
<evidence type="ECO:0000313" key="2">
    <source>
        <dbReference type="Proteomes" id="UP001152646"/>
    </source>
</evidence>
<organism evidence="1 2">
    <name type="scientific">Penicillium salamii</name>
    <dbReference type="NCBI Taxonomy" id="1612424"/>
    <lineage>
        <taxon>Eukaryota</taxon>
        <taxon>Fungi</taxon>
        <taxon>Dikarya</taxon>
        <taxon>Ascomycota</taxon>
        <taxon>Pezizomycotina</taxon>
        <taxon>Eurotiomycetes</taxon>
        <taxon>Eurotiomycetidae</taxon>
        <taxon>Eurotiales</taxon>
        <taxon>Aspergillaceae</taxon>
        <taxon>Penicillium</taxon>
    </lineage>
</organism>
<comment type="caution">
    <text evidence="1">The sequence shown here is derived from an EMBL/GenBank/DDBJ whole genome shotgun (WGS) entry which is preliminary data.</text>
</comment>
<dbReference type="Gene3D" id="3.30.200.20">
    <property type="entry name" value="Phosphorylase Kinase, domain 1"/>
    <property type="match status" value="1"/>
</dbReference>
<dbReference type="Proteomes" id="UP001152646">
    <property type="component" value="Unassembled WGS sequence"/>
</dbReference>
<dbReference type="InterPro" id="IPR011009">
    <property type="entry name" value="Kinase-like_dom_sf"/>
</dbReference>
<dbReference type="EMBL" id="CAJVPA010000228">
    <property type="protein sequence ID" value="CAG8416427.1"/>
    <property type="molecule type" value="Genomic_DNA"/>
</dbReference>
<dbReference type="OrthoDB" id="2942798at2759"/>
<reference evidence="1" key="1">
    <citation type="submission" date="2021-07" db="EMBL/GenBank/DDBJ databases">
        <authorList>
            <person name="Branca A.L. A."/>
        </authorList>
    </citation>
    <scope>NUCLEOTIDE SEQUENCE</scope>
</reference>
<sequence>MNDFTESLPPPLEFFLGDRCVTAKKADLLDPNSGRTVYRLELTDSPSLPSIVILKKQKPWWEDQFNTEKKAYNLLSRLQGTVIPIFYGEAIYDRSPALVLSAISGTTLLELARGGFPQSKEVALEAKIVAALQAFVKYGVQYNDERLDNFLLADDDEQVKIVDLEHVNLSSTKLWPESFNYHTAECLMYKFTIARDPLSLPPLDPRAWSVMEDPPDTRTIDIDIEKYRREWDNEGSIEQ</sequence>
<evidence type="ECO:0008006" key="3">
    <source>
        <dbReference type="Google" id="ProtNLM"/>
    </source>
</evidence>
<proteinExistence type="predicted"/>
<dbReference type="SUPFAM" id="SSF56112">
    <property type="entry name" value="Protein kinase-like (PK-like)"/>
    <property type="match status" value="1"/>
</dbReference>
<gene>
    <name evidence="1" type="ORF">PSALAMII_LOCUS9750</name>
</gene>